<organism evidence="1 2">
    <name type="scientific">Streptosporangium oxazolinicum</name>
    <dbReference type="NCBI Taxonomy" id="909287"/>
    <lineage>
        <taxon>Bacteria</taxon>
        <taxon>Bacillati</taxon>
        <taxon>Actinomycetota</taxon>
        <taxon>Actinomycetes</taxon>
        <taxon>Streptosporangiales</taxon>
        <taxon>Streptosporangiaceae</taxon>
        <taxon>Streptosporangium</taxon>
    </lineage>
</organism>
<proteinExistence type="predicted"/>
<dbReference type="RefSeq" id="WP_344923121.1">
    <property type="nucleotide sequence ID" value="NZ_BAABAQ010000020.1"/>
</dbReference>
<sequence>MVSPKKLRWGNGAPTGHQAIFGLTGFGHYNAFEIRAIAGGAAYELTNPLPGQPRYHDVDLDGLKATAQELYDAFLQQARVLLTGDEAMRSIDNVSEFCFPDALRVHACMVPCDPRDEHDYRREPITVKHVGDGQWAIARLDGRHAIHSQYWQLPPADAPYPPEFLYERDAALEQAWLLTDHDDN</sequence>
<evidence type="ECO:0000313" key="1">
    <source>
        <dbReference type="EMBL" id="GAA4209233.1"/>
    </source>
</evidence>
<name>A0ABP8BKK7_9ACTN</name>
<accession>A0ABP8BKK7</accession>
<protein>
    <submittedName>
        <fullName evidence="1">Uncharacterized protein</fullName>
    </submittedName>
</protein>
<evidence type="ECO:0000313" key="2">
    <source>
        <dbReference type="Proteomes" id="UP001501251"/>
    </source>
</evidence>
<keyword evidence="2" id="KW-1185">Reference proteome</keyword>
<gene>
    <name evidence="1" type="ORF">GCM10022252_75440</name>
</gene>
<reference evidence="2" key="1">
    <citation type="journal article" date="2019" name="Int. J. Syst. Evol. Microbiol.">
        <title>The Global Catalogue of Microorganisms (GCM) 10K type strain sequencing project: providing services to taxonomists for standard genome sequencing and annotation.</title>
        <authorList>
            <consortium name="The Broad Institute Genomics Platform"/>
            <consortium name="The Broad Institute Genome Sequencing Center for Infectious Disease"/>
            <person name="Wu L."/>
            <person name="Ma J."/>
        </authorList>
    </citation>
    <scope>NUCLEOTIDE SEQUENCE [LARGE SCALE GENOMIC DNA]</scope>
    <source>
        <strain evidence="2">JCM 17388</strain>
    </source>
</reference>
<dbReference type="EMBL" id="BAABAQ010000020">
    <property type="protein sequence ID" value="GAA4209233.1"/>
    <property type="molecule type" value="Genomic_DNA"/>
</dbReference>
<dbReference type="Proteomes" id="UP001501251">
    <property type="component" value="Unassembled WGS sequence"/>
</dbReference>
<comment type="caution">
    <text evidence="1">The sequence shown here is derived from an EMBL/GenBank/DDBJ whole genome shotgun (WGS) entry which is preliminary data.</text>
</comment>